<comment type="caution">
    <text evidence="1">The sequence shown here is derived from an EMBL/GenBank/DDBJ whole genome shotgun (WGS) entry which is preliminary data.</text>
</comment>
<sequence>MQASPIVDKEPFYFILNKIKYIKTSKRLEVLGLISV</sequence>
<evidence type="ECO:0000313" key="2">
    <source>
        <dbReference type="Proteomes" id="UP000245793"/>
    </source>
</evidence>
<proteinExistence type="predicted"/>
<keyword evidence="2" id="KW-1185">Reference proteome</keyword>
<reference evidence="1 2" key="1">
    <citation type="submission" date="2018-04" db="EMBL/GenBank/DDBJ databases">
        <title>Genomic Encyclopedia of Type Strains, Phase IV (KMG-IV): sequencing the most valuable type-strain genomes for metagenomic binning, comparative biology and taxonomic classification.</title>
        <authorList>
            <person name="Goeker M."/>
        </authorList>
    </citation>
    <scope>NUCLEOTIDE SEQUENCE [LARGE SCALE GENOMIC DNA]</scope>
    <source>
        <strain evidence="1 2">DSM 20705</strain>
    </source>
</reference>
<accession>A0A2U1DM13</accession>
<dbReference type="EMBL" id="QEKV01000016">
    <property type="protein sequence ID" value="PVY88717.1"/>
    <property type="molecule type" value="Genomic_DNA"/>
</dbReference>
<dbReference type="AlphaFoldDB" id="A0A2U1DM13"/>
<name>A0A2U1DM13_9FIRM</name>
<evidence type="ECO:0000313" key="1">
    <source>
        <dbReference type="EMBL" id="PVY88717.1"/>
    </source>
</evidence>
<dbReference type="Proteomes" id="UP000245793">
    <property type="component" value="Unassembled WGS sequence"/>
</dbReference>
<organism evidence="1 2">
    <name type="scientific">Ezakiella coagulans</name>
    <dbReference type="NCBI Taxonomy" id="46507"/>
    <lineage>
        <taxon>Bacteria</taxon>
        <taxon>Bacillati</taxon>
        <taxon>Bacillota</taxon>
        <taxon>Tissierellia</taxon>
        <taxon>Ezakiella</taxon>
    </lineage>
</organism>
<gene>
    <name evidence="1" type="ORF">C7381_11612</name>
</gene>
<protein>
    <submittedName>
        <fullName evidence="1">Uncharacterized protein</fullName>
    </submittedName>
</protein>